<dbReference type="Gene3D" id="3.40.630.190">
    <property type="entry name" value="LCP protein"/>
    <property type="match status" value="1"/>
</dbReference>
<dbReference type="OrthoDB" id="9782542at2"/>
<sequence length="370" mass="38197">MGPQSDDGERVGRPRRPGTARRPGRGRLLRGVVLGLAAVVLLAGAGLTALYVKLDGNLSRVDIDAALGPDRPRDTPGGSKDILVLGSDSRSGGNGGFGGPDAQAGARSDTAMIVHVNEAGDAATVVSIPRDTLVTRPACERGDGSTEPAAGRSVFNEAYTVGGPSCAVKTVEAMTGLRMDHYLEVDFDGFARLIDALGGVEITTTRAIDDEDSHLDLPAGTHTLDGEQALALVRTRKAVGDGSDLGRIELQQSFLRALAEQAGGVGLTSSPKRLYDMADAATSAVTTDASIGSVRELADLARALDGIGPDDMQLVTLPVGRDPADPNRVTPLDRQAEQVWRALRRDEPVPASAEEGTASEEGGGPPVAGG</sequence>
<keyword evidence="6" id="KW-1185">Reference proteome</keyword>
<evidence type="ECO:0000313" key="6">
    <source>
        <dbReference type="Proteomes" id="UP000194218"/>
    </source>
</evidence>
<evidence type="ECO:0000256" key="2">
    <source>
        <dbReference type="SAM" id="MobiDB-lite"/>
    </source>
</evidence>
<feature type="region of interest" description="Disordered" evidence="2">
    <location>
        <begin position="1"/>
        <end position="24"/>
    </location>
</feature>
<evidence type="ECO:0000256" key="3">
    <source>
        <dbReference type="SAM" id="Phobius"/>
    </source>
</evidence>
<proteinExistence type="inferred from homology"/>
<evidence type="ECO:0000313" key="5">
    <source>
        <dbReference type="EMBL" id="ARQ68443.1"/>
    </source>
</evidence>
<feature type="compositionally biased region" description="Low complexity" evidence="2">
    <location>
        <begin position="350"/>
        <end position="360"/>
    </location>
</feature>
<feature type="compositionally biased region" description="Basic residues" evidence="2">
    <location>
        <begin position="13"/>
        <end position="24"/>
    </location>
</feature>
<dbReference type="InterPro" id="IPR004474">
    <property type="entry name" value="LytR_CpsA_psr"/>
</dbReference>
<keyword evidence="3" id="KW-0812">Transmembrane</keyword>
<dbReference type="KEGG" id="smao:CAG99_05880"/>
<dbReference type="PANTHER" id="PTHR33392">
    <property type="entry name" value="POLYISOPRENYL-TEICHOIC ACID--PEPTIDOGLYCAN TEICHOIC ACID TRANSFERASE TAGU"/>
    <property type="match status" value="1"/>
</dbReference>
<dbReference type="RefSeq" id="WP_086157952.1">
    <property type="nucleotide sequence ID" value="NZ_CP021121.1"/>
</dbReference>
<feature type="domain" description="Cell envelope-related transcriptional attenuator" evidence="4">
    <location>
        <begin position="107"/>
        <end position="262"/>
    </location>
</feature>
<dbReference type="EMBL" id="CP021121">
    <property type="protein sequence ID" value="ARQ68443.1"/>
    <property type="molecule type" value="Genomic_DNA"/>
</dbReference>
<evidence type="ECO:0000259" key="4">
    <source>
        <dbReference type="Pfam" id="PF03816"/>
    </source>
</evidence>
<accession>A0A1W7CUF2</accession>
<feature type="region of interest" description="Disordered" evidence="2">
    <location>
        <begin position="343"/>
        <end position="370"/>
    </location>
</feature>
<reference evidence="5 6" key="1">
    <citation type="submission" date="2017-05" db="EMBL/GenBank/DDBJ databases">
        <title>Complete genome sequence of Streptomyces sp. SCSIO 03032 revealed the diverse biosynthetic pathways for its bioactive secondary metabolites.</title>
        <authorList>
            <person name="Ma L."/>
            <person name="Zhu Y."/>
            <person name="Zhang W."/>
            <person name="Zhang G."/>
            <person name="Tian X."/>
            <person name="Zhang S."/>
            <person name="Zhang C."/>
        </authorList>
    </citation>
    <scope>NUCLEOTIDE SEQUENCE [LARGE SCALE GENOMIC DNA]</scope>
    <source>
        <strain evidence="5 6">SCSIO 03032</strain>
    </source>
</reference>
<gene>
    <name evidence="5" type="ORF">CAG99_05880</name>
</gene>
<keyword evidence="3" id="KW-0472">Membrane</keyword>
<comment type="similarity">
    <text evidence="1">Belongs to the LytR/CpsA/Psr (LCP) family.</text>
</comment>
<dbReference type="NCBIfam" id="TIGR00350">
    <property type="entry name" value="lytR_cpsA_psr"/>
    <property type="match status" value="1"/>
</dbReference>
<feature type="region of interest" description="Disordered" evidence="2">
    <location>
        <begin position="65"/>
        <end position="104"/>
    </location>
</feature>
<feature type="compositionally biased region" description="Gly residues" evidence="2">
    <location>
        <begin position="361"/>
        <end position="370"/>
    </location>
</feature>
<name>A0A1W7CUF2_9ACTN</name>
<dbReference type="Proteomes" id="UP000194218">
    <property type="component" value="Chromosome"/>
</dbReference>
<feature type="transmembrane region" description="Helical" evidence="3">
    <location>
        <begin position="31"/>
        <end position="52"/>
    </location>
</feature>
<keyword evidence="3" id="KW-1133">Transmembrane helix</keyword>
<protein>
    <submittedName>
        <fullName evidence="5">Transcriptional regulator</fullName>
    </submittedName>
</protein>
<dbReference type="AlphaFoldDB" id="A0A1W7CUF2"/>
<dbReference type="InterPro" id="IPR050922">
    <property type="entry name" value="LytR/CpsA/Psr_CW_biosynth"/>
</dbReference>
<organism evidence="5 6">
    <name type="scientific">Streptomyces marincola</name>
    <dbReference type="NCBI Taxonomy" id="2878388"/>
    <lineage>
        <taxon>Bacteria</taxon>
        <taxon>Bacillati</taxon>
        <taxon>Actinomycetota</taxon>
        <taxon>Actinomycetes</taxon>
        <taxon>Kitasatosporales</taxon>
        <taxon>Streptomycetaceae</taxon>
        <taxon>Streptomyces</taxon>
    </lineage>
</organism>
<dbReference type="Pfam" id="PF03816">
    <property type="entry name" value="LytR_cpsA_psr"/>
    <property type="match status" value="1"/>
</dbReference>
<dbReference type="PANTHER" id="PTHR33392:SF6">
    <property type="entry name" value="POLYISOPRENYL-TEICHOIC ACID--PEPTIDOGLYCAN TEICHOIC ACID TRANSFERASE TAGU"/>
    <property type="match status" value="1"/>
</dbReference>
<evidence type="ECO:0000256" key="1">
    <source>
        <dbReference type="ARBA" id="ARBA00006068"/>
    </source>
</evidence>